<dbReference type="Proteomes" id="UP000000768">
    <property type="component" value="Chromosome 5"/>
</dbReference>
<dbReference type="EMBL" id="CM000764">
    <property type="protein sequence ID" value="KXG28633.1"/>
    <property type="molecule type" value="Genomic_DNA"/>
</dbReference>
<proteinExistence type="predicted"/>
<name>A0A1B6PSJ7_SORBI</name>
<dbReference type="InParanoid" id="A0A1B6PSJ7"/>
<keyword evidence="1" id="KW-0732">Signal</keyword>
<evidence type="ECO:0000313" key="3">
    <source>
        <dbReference type="Proteomes" id="UP000000768"/>
    </source>
</evidence>
<dbReference type="AlphaFoldDB" id="A0A1B6PSJ7"/>
<organism evidence="2 3">
    <name type="scientific">Sorghum bicolor</name>
    <name type="common">Sorghum</name>
    <name type="synonym">Sorghum vulgare</name>
    <dbReference type="NCBI Taxonomy" id="4558"/>
    <lineage>
        <taxon>Eukaryota</taxon>
        <taxon>Viridiplantae</taxon>
        <taxon>Streptophyta</taxon>
        <taxon>Embryophyta</taxon>
        <taxon>Tracheophyta</taxon>
        <taxon>Spermatophyta</taxon>
        <taxon>Magnoliopsida</taxon>
        <taxon>Liliopsida</taxon>
        <taxon>Poales</taxon>
        <taxon>Poaceae</taxon>
        <taxon>PACMAD clade</taxon>
        <taxon>Panicoideae</taxon>
        <taxon>Andropogonodae</taxon>
        <taxon>Andropogoneae</taxon>
        <taxon>Sorghinae</taxon>
        <taxon>Sorghum</taxon>
    </lineage>
</organism>
<gene>
    <name evidence="2" type="ORF">SORBI_3005G145900</name>
</gene>
<reference evidence="3" key="2">
    <citation type="journal article" date="2018" name="Plant J.">
        <title>The Sorghum bicolor reference genome: improved assembly, gene annotations, a transcriptome atlas, and signatures of genome organization.</title>
        <authorList>
            <person name="McCormick R.F."/>
            <person name="Truong S.K."/>
            <person name="Sreedasyam A."/>
            <person name="Jenkins J."/>
            <person name="Shu S."/>
            <person name="Sims D."/>
            <person name="Kennedy M."/>
            <person name="Amirebrahimi M."/>
            <person name="Weers B.D."/>
            <person name="McKinley B."/>
            <person name="Mattison A."/>
            <person name="Morishige D.T."/>
            <person name="Grimwood J."/>
            <person name="Schmutz J."/>
            <person name="Mullet J.E."/>
        </authorList>
    </citation>
    <scope>NUCLEOTIDE SEQUENCE [LARGE SCALE GENOMIC DNA]</scope>
    <source>
        <strain evidence="3">cv. BTx623</strain>
    </source>
</reference>
<dbReference type="OMA" id="YEAGGCW"/>
<keyword evidence="3" id="KW-1185">Reference proteome</keyword>
<evidence type="ECO:0000313" key="2">
    <source>
        <dbReference type="EMBL" id="KXG28633.1"/>
    </source>
</evidence>
<accession>A0A1B6PSJ7</accession>
<feature type="chain" id="PRO_5008589241" evidence="1">
    <location>
        <begin position="28"/>
        <end position="87"/>
    </location>
</feature>
<evidence type="ECO:0000256" key="1">
    <source>
        <dbReference type="SAM" id="SignalP"/>
    </source>
</evidence>
<protein>
    <submittedName>
        <fullName evidence="2">Uncharacterized protein</fullName>
    </submittedName>
</protein>
<sequence>MAVIKSSTIAALLVVAILSSLSPCYEAGGCWGKPCPPKPPQRENCFSAYSVDECDRKGCSYTCSGYGFHDGGWCEDRRTTSALCCCR</sequence>
<dbReference type="Gramene" id="KXG28633">
    <property type="protein sequence ID" value="KXG28633"/>
    <property type="gene ID" value="SORBI_3005G145900"/>
</dbReference>
<reference evidence="2 3" key="1">
    <citation type="journal article" date="2009" name="Nature">
        <title>The Sorghum bicolor genome and the diversification of grasses.</title>
        <authorList>
            <person name="Paterson A.H."/>
            <person name="Bowers J.E."/>
            <person name="Bruggmann R."/>
            <person name="Dubchak I."/>
            <person name="Grimwood J."/>
            <person name="Gundlach H."/>
            <person name="Haberer G."/>
            <person name="Hellsten U."/>
            <person name="Mitros T."/>
            <person name="Poliakov A."/>
            <person name="Schmutz J."/>
            <person name="Spannagl M."/>
            <person name="Tang H."/>
            <person name="Wang X."/>
            <person name="Wicker T."/>
            <person name="Bharti A.K."/>
            <person name="Chapman J."/>
            <person name="Feltus F.A."/>
            <person name="Gowik U."/>
            <person name="Grigoriev I.V."/>
            <person name="Lyons E."/>
            <person name="Maher C.A."/>
            <person name="Martis M."/>
            <person name="Narechania A."/>
            <person name="Otillar R.P."/>
            <person name="Penning B.W."/>
            <person name="Salamov A.A."/>
            <person name="Wang Y."/>
            <person name="Zhang L."/>
            <person name="Carpita N.C."/>
            <person name="Freeling M."/>
            <person name="Gingle A.R."/>
            <person name="Hash C.T."/>
            <person name="Keller B."/>
            <person name="Klein P."/>
            <person name="Kresovich S."/>
            <person name="McCann M.C."/>
            <person name="Ming R."/>
            <person name="Peterson D.G."/>
            <person name="Mehboob-ur-Rahman"/>
            <person name="Ware D."/>
            <person name="Westhoff P."/>
            <person name="Mayer K.F."/>
            <person name="Messing J."/>
            <person name="Rokhsar D.S."/>
        </authorList>
    </citation>
    <scope>NUCLEOTIDE SEQUENCE [LARGE SCALE GENOMIC DNA]</scope>
    <source>
        <strain evidence="3">cv. BTx623</strain>
    </source>
</reference>
<feature type="signal peptide" evidence="1">
    <location>
        <begin position="1"/>
        <end position="27"/>
    </location>
</feature>